<feature type="compositionally biased region" description="Basic and acidic residues" evidence="1">
    <location>
        <begin position="139"/>
        <end position="166"/>
    </location>
</feature>
<evidence type="ECO:0008006" key="4">
    <source>
        <dbReference type="Google" id="ProtNLM"/>
    </source>
</evidence>
<organism evidence="2 3">
    <name type="scientific">Kribbella shirazensis</name>
    <dbReference type="NCBI Taxonomy" id="1105143"/>
    <lineage>
        <taxon>Bacteria</taxon>
        <taxon>Bacillati</taxon>
        <taxon>Actinomycetota</taxon>
        <taxon>Actinomycetes</taxon>
        <taxon>Propionibacteriales</taxon>
        <taxon>Kribbellaceae</taxon>
        <taxon>Kribbella</taxon>
    </lineage>
</organism>
<accession>A0A7X5V4U7</accession>
<comment type="caution">
    <text evidence="2">The sequence shown here is derived from an EMBL/GenBank/DDBJ whole genome shotgun (WGS) entry which is preliminary data.</text>
</comment>
<evidence type="ECO:0000313" key="2">
    <source>
        <dbReference type="EMBL" id="NIK54655.1"/>
    </source>
</evidence>
<dbReference type="EMBL" id="JAASRO010000001">
    <property type="protein sequence ID" value="NIK54655.1"/>
    <property type="molecule type" value="Genomic_DNA"/>
</dbReference>
<name>A0A7X5V4U7_9ACTN</name>
<reference evidence="2 3" key="1">
    <citation type="submission" date="2020-03" db="EMBL/GenBank/DDBJ databases">
        <title>Sequencing the genomes of 1000 actinobacteria strains.</title>
        <authorList>
            <person name="Klenk H.-P."/>
        </authorList>
    </citation>
    <scope>NUCLEOTIDE SEQUENCE [LARGE SCALE GENOMIC DNA]</scope>
    <source>
        <strain evidence="2 3">DSM 45490</strain>
    </source>
</reference>
<evidence type="ECO:0000313" key="3">
    <source>
        <dbReference type="Proteomes" id="UP000555407"/>
    </source>
</evidence>
<proteinExistence type="predicted"/>
<keyword evidence="3" id="KW-1185">Reference proteome</keyword>
<sequence length="166" mass="18032">MRLEVLHVPECPNVAPMLDRLALVTDVPVTTRMIDTDADAVRFGMVGSPTLLVDGVDPFVSVDDDEECACTTLSCRLYRDEAGRIVPAPSVGQLRKANRRSRPAATRHTIRRTECLAGAGPATGFRPAGGASGHPSLSRCDRPTARPGRSEGRSVDRRWLERRGDL</sequence>
<dbReference type="RefSeq" id="WP_238350266.1">
    <property type="nucleotide sequence ID" value="NZ_JAASRO010000001.1"/>
</dbReference>
<dbReference type="Proteomes" id="UP000555407">
    <property type="component" value="Unassembled WGS sequence"/>
</dbReference>
<dbReference type="AlphaFoldDB" id="A0A7X5V4U7"/>
<evidence type="ECO:0000256" key="1">
    <source>
        <dbReference type="SAM" id="MobiDB-lite"/>
    </source>
</evidence>
<gene>
    <name evidence="2" type="ORF">BJY22_000372</name>
</gene>
<feature type="region of interest" description="Disordered" evidence="1">
    <location>
        <begin position="116"/>
        <end position="166"/>
    </location>
</feature>
<protein>
    <recommendedName>
        <fullName evidence="4">Alkylmercury lyase</fullName>
    </recommendedName>
</protein>